<dbReference type="OrthoDB" id="9789219at2"/>
<dbReference type="GO" id="GO:0006508">
    <property type="term" value="P:proteolysis"/>
    <property type="evidence" value="ECO:0007669"/>
    <property type="project" value="InterPro"/>
</dbReference>
<reference evidence="2 3" key="1">
    <citation type="submission" date="2015-06" db="EMBL/GenBank/DDBJ databases">
        <title>Genome sequence of the organohalide-respiring Dehalogenimonas alkenigignens type strain (IP3-3T).</title>
        <authorList>
            <person name="Key T.A."/>
            <person name="Richmond D.P."/>
            <person name="Bowman K.S."/>
            <person name="Cho Y.-J."/>
            <person name="Chun J."/>
            <person name="da Costa M.S."/>
            <person name="Rainey F.A."/>
            <person name="Moe W.M."/>
        </authorList>
    </citation>
    <scope>NUCLEOTIDE SEQUENCE [LARGE SCALE GENOMIC DNA]</scope>
    <source>
        <strain evidence="2 3">IP3-3</strain>
    </source>
</reference>
<dbReference type="PATRIC" id="fig|1217799.6.peg.1713"/>
<proteinExistence type="predicted"/>
<keyword evidence="2" id="KW-0031">Aminopeptidase</keyword>
<evidence type="ECO:0000259" key="1">
    <source>
        <dbReference type="Pfam" id="PF04389"/>
    </source>
</evidence>
<gene>
    <name evidence="2" type="ORF">DEALK_16640</name>
</gene>
<keyword evidence="3" id="KW-1185">Reference proteome</keyword>
<dbReference type="InterPro" id="IPR045175">
    <property type="entry name" value="M28_fam"/>
</dbReference>
<feature type="domain" description="Peptidase M28" evidence="1">
    <location>
        <begin position="210"/>
        <end position="392"/>
    </location>
</feature>
<dbReference type="PANTHER" id="PTHR12147">
    <property type="entry name" value="METALLOPEPTIDASE M28 FAMILY MEMBER"/>
    <property type="match status" value="1"/>
</dbReference>
<dbReference type="GO" id="GO:0008235">
    <property type="term" value="F:metalloexopeptidase activity"/>
    <property type="evidence" value="ECO:0007669"/>
    <property type="project" value="InterPro"/>
</dbReference>
<dbReference type="Gene3D" id="3.50.30.30">
    <property type="match status" value="1"/>
</dbReference>
<dbReference type="EMBL" id="LFDV01000002">
    <property type="protein sequence ID" value="KTB48817.1"/>
    <property type="molecule type" value="Genomic_DNA"/>
</dbReference>
<comment type="caution">
    <text evidence="2">The sequence shown here is derived from an EMBL/GenBank/DDBJ whole genome shotgun (WGS) entry which is preliminary data.</text>
</comment>
<dbReference type="AlphaFoldDB" id="A0A0W0GJT8"/>
<organism evidence="2 3">
    <name type="scientific">Dehalogenimonas alkenigignens</name>
    <dbReference type="NCBI Taxonomy" id="1217799"/>
    <lineage>
        <taxon>Bacteria</taxon>
        <taxon>Bacillati</taxon>
        <taxon>Chloroflexota</taxon>
        <taxon>Dehalococcoidia</taxon>
        <taxon>Dehalococcoidales</taxon>
        <taxon>Dehalococcoidaceae</taxon>
        <taxon>Dehalogenimonas</taxon>
    </lineage>
</organism>
<keyword evidence="2" id="KW-0378">Hydrolase</keyword>
<accession>A0A0W0GJT8</accession>
<dbReference type="RefSeq" id="WP_058439746.1">
    <property type="nucleotide sequence ID" value="NZ_KQ758903.1"/>
</dbReference>
<protein>
    <submittedName>
        <fullName evidence="2">Putative aminopeptidase</fullName>
    </submittedName>
</protein>
<dbReference type="PANTHER" id="PTHR12147:SF26">
    <property type="entry name" value="PEPTIDASE M28 DOMAIN-CONTAINING PROTEIN"/>
    <property type="match status" value="1"/>
</dbReference>
<dbReference type="InterPro" id="IPR007484">
    <property type="entry name" value="Peptidase_M28"/>
</dbReference>
<keyword evidence="2" id="KW-0645">Protease</keyword>
<dbReference type="SUPFAM" id="SSF53187">
    <property type="entry name" value="Zn-dependent exopeptidases"/>
    <property type="match status" value="1"/>
</dbReference>
<dbReference type="Proteomes" id="UP000053947">
    <property type="component" value="Unassembled WGS sequence"/>
</dbReference>
<dbReference type="Gene3D" id="3.40.630.10">
    <property type="entry name" value="Zn peptidases"/>
    <property type="match status" value="1"/>
</dbReference>
<dbReference type="GO" id="GO:0004177">
    <property type="term" value="F:aminopeptidase activity"/>
    <property type="evidence" value="ECO:0007669"/>
    <property type="project" value="UniProtKB-KW"/>
</dbReference>
<evidence type="ECO:0000313" key="3">
    <source>
        <dbReference type="Proteomes" id="UP000053947"/>
    </source>
</evidence>
<dbReference type="Pfam" id="PF04389">
    <property type="entry name" value="Peptidase_M28"/>
    <property type="match status" value="1"/>
</dbReference>
<dbReference type="STRING" id="1217799.DEALK_16640"/>
<name>A0A0W0GJT8_9CHLR</name>
<sequence>MITRFPADLARSYLEALCAVKPNRRTGSPGNKSATDFVASLFKQWGYEIDTTPFDCLDYESGAATLTNATSFFPVTISPFSPGINVIAPLAVVSTVKELAACDCTGRLVLLKGEIAAEPLMPKNFAFYNPEQHQQIYALLEAKQPAAIITTTTGSLSTAGAVYPFPMIEDGDFDIPSVYCTEPIGNAIAASGSPLRLVVEARRIPAQAANVVARKNSRAAGKITVCAHLDAKEGTPGALDNASGIAVILLLGEMLADYEGGFGIEFVAVNGEDYYSAGGEMDYLRRYGDSIQEVALAVNIDGAGYRQGKTAFSAYGLPPDLETEVRLIFKRFDGLIEGPPWYQGDHMIFVQAGRPALAFTSEKATDLLSTVTHSAADTPDEVDCCKLVEIAQSLGSLIRHLSTRPETINCIEISEVQE</sequence>
<evidence type="ECO:0000313" key="2">
    <source>
        <dbReference type="EMBL" id="KTB48817.1"/>
    </source>
</evidence>